<evidence type="ECO:0000259" key="2">
    <source>
        <dbReference type="Pfam" id="PF00581"/>
    </source>
</evidence>
<feature type="signal peptide" evidence="1">
    <location>
        <begin position="1"/>
        <end position="23"/>
    </location>
</feature>
<reference evidence="3 4" key="2">
    <citation type="journal article" date="2021" name="Int. J. Syst. Evol. Microbiol.">
        <title>Isolation and Polyphasic Characterization of Desulfuromonas versatilis sp. Nov., an Electrogenic Bacteria Capable of Versatile Metabolism Isolated from a Graphene Oxide-Reducing Enrichment Culture.</title>
        <authorList>
            <person name="Xie L."/>
            <person name="Yoshida N."/>
            <person name="Ishii S."/>
            <person name="Meng L."/>
        </authorList>
    </citation>
    <scope>NUCLEOTIDE SEQUENCE [LARGE SCALE GENOMIC DNA]</scope>
    <source>
        <strain evidence="3 4">NIT-T3</strain>
    </source>
</reference>
<organism evidence="3 4">
    <name type="scientific">Desulfuromonas versatilis</name>
    <dbReference type="NCBI Taxonomy" id="2802975"/>
    <lineage>
        <taxon>Bacteria</taxon>
        <taxon>Pseudomonadati</taxon>
        <taxon>Thermodesulfobacteriota</taxon>
        <taxon>Desulfuromonadia</taxon>
        <taxon>Desulfuromonadales</taxon>
        <taxon>Desulfuromonadaceae</taxon>
        <taxon>Desulfuromonas</taxon>
    </lineage>
</organism>
<keyword evidence="4" id="KW-1185">Reference proteome</keyword>
<sequence>MKILTWLAIFATFTLWIGGCAPAAGPAPGHAEHDHDHLVSASEQTPTITIDQVRQRLERGEEIIFIDTRNPDAWGSADNMIPGAIRIGSNEQLLALVRELPRDSFIVPYCT</sequence>
<keyword evidence="1" id="KW-0732">Signal</keyword>
<dbReference type="PROSITE" id="PS51257">
    <property type="entry name" value="PROKAR_LIPOPROTEIN"/>
    <property type="match status" value="1"/>
</dbReference>
<dbReference type="Pfam" id="PF00581">
    <property type="entry name" value="Rhodanese"/>
    <property type="match status" value="1"/>
</dbReference>
<dbReference type="RefSeq" id="WP_221251803.1">
    <property type="nucleotide sequence ID" value="NZ_AP024355.1"/>
</dbReference>
<evidence type="ECO:0000256" key="1">
    <source>
        <dbReference type="SAM" id="SignalP"/>
    </source>
</evidence>
<reference evidence="3 4" key="1">
    <citation type="journal article" date="2016" name="C (Basel)">
        <title>Selective Growth of and Electricity Production by Marine Exoelectrogenic Bacteria in Self-Aggregated Hydrogel of Microbially Reduced Graphene Oxide.</title>
        <authorList>
            <person name="Yoshida N."/>
            <person name="Goto Y."/>
            <person name="Miyata Y."/>
        </authorList>
    </citation>
    <scope>NUCLEOTIDE SEQUENCE [LARGE SCALE GENOMIC DNA]</scope>
    <source>
        <strain evidence="3 4">NIT-T3</strain>
    </source>
</reference>
<dbReference type="Proteomes" id="UP001319827">
    <property type="component" value="Chromosome"/>
</dbReference>
<proteinExistence type="predicted"/>
<gene>
    <name evidence="3" type="ORF">DESUT3_14180</name>
</gene>
<accession>A0ABM8HQD8</accession>
<dbReference type="InterPro" id="IPR001763">
    <property type="entry name" value="Rhodanese-like_dom"/>
</dbReference>
<feature type="domain" description="Rhodanese" evidence="2">
    <location>
        <begin position="50"/>
        <end position="110"/>
    </location>
</feature>
<protein>
    <recommendedName>
        <fullName evidence="2">Rhodanese domain-containing protein</fullName>
    </recommendedName>
</protein>
<evidence type="ECO:0000313" key="4">
    <source>
        <dbReference type="Proteomes" id="UP001319827"/>
    </source>
</evidence>
<dbReference type="Gene3D" id="3.40.250.10">
    <property type="entry name" value="Rhodanese-like domain"/>
    <property type="match status" value="1"/>
</dbReference>
<name>A0ABM8HQD8_9BACT</name>
<dbReference type="InterPro" id="IPR036873">
    <property type="entry name" value="Rhodanese-like_dom_sf"/>
</dbReference>
<dbReference type="SUPFAM" id="SSF52821">
    <property type="entry name" value="Rhodanese/Cell cycle control phosphatase"/>
    <property type="match status" value="1"/>
</dbReference>
<dbReference type="EMBL" id="AP024355">
    <property type="protein sequence ID" value="BCR04349.1"/>
    <property type="molecule type" value="Genomic_DNA"/>
</dbReference>
<evidence type="ECO:0000313" key="3">
    <source>
        <dbReference type="EMBL" id="BCR04349.1"/>
    </source>
</evidence>
<feature type="chain" id="PRO_5046529875" description="Rhodanese domain-containing protein" evidence="1">
    <location>
        <begin position="24"/>
        <end position="111"/>
    </location>
</feature>